<keyword evidence="2" id="KW-1185">Reference proteome</keyword>
<organism evidence="1 2">
    <name type="scientific">Exidia glandulosa HHB12029</name>
    <dbReference type="NCBI Taxonomy" id="1314781"/>
    <lineage>
        <taxon>Eukaryota</taxon>
        <taxon>Fungi</taxon>
        <taxon>Dikarya</taxon>
        <taxon>Basidiomycota</taxon>
        <taxon>Agaricomycotina</taxon>
        <taxon>Agaricomycetes</taxon>
        <taxon>Auriculariales</taxon>
        <taxon>Exidiaceae</taxon>
        <taxon>Exidia</taxon>
    </lineage>
</organism>
<evidence type="ECO:0000313" key="2">
    <source>
        <dbReference type="Proteomes" id="UP000077266"/>
    </source>
</evidence>
<dbReference type="OrthoDB" id="10255013at2759"/>
<name>A0A165KMK1_EXIGL</name>
<reference evidence="1 2" key="1">
    <citation type="journal article" date="2016" name="Mol. Biol. Evol.">
        <title>Comparative Genomics of Early-Diverging Mushroom-Forming Fungi Provides Insights into the Origins of Lignocellulose Decay Capabilities.</title>
        <authorList>
            <person name="Nagy L.G."/>
            <person name="Riley R."/>
            <person name="Tritt A."/>
            <person name="Adam C."/>
            <person name="Daum C."/>
            <person name="Floudas D."/>
            <person name="Sun H."/>
            <person name="Yadav J.S."/>
            <person name="Pangilinan J."/>
            <person name="Larsson K.H."/>
            <person name="Matsuura K."/>
            <person name="Barry K."/>
            <person name="Labutti K."/>
            <person name="Kuo R."/>
            <person name="Ohm R.A."/>
            <person name="Bhattacharya S.S."/>
            <person name="Shirouzu T."/>
            <person name="Yoshinaga Y."/>
            <person name="Martin F.M."/>
            <person name="Grigoriev I.V."/>
            <person name="Hibbett D.S."/>
        </authorList>
    </citation>
    <scope>NUCLEOTIDE SEQUENCE [LARGE SCALE GENOMIC DNA]</scope>
    <source>
        <strain evidence="1 2">HHB12029</strain>
    </source>
</reference>
<dbReference type="Gene3D" id="1.20.58.70">
    <property type="match status" value="1"/>
</dbReference>
<protein>
    <submittedName>
        <fullName evidence="1">t-SNARE</fullName>
    </submittedName>
</protein>
<dbReference type="STRING" id="1314781.A0A165KMK1"/>
<gene>
    <name evidence="1" type="ORF">EXIGLDRAFT_765240</name>
</gene>
<sequence>MLFRKLSFYGSPRDSQQAKAVHAKLIEDFLNEVSLIQQLILALDAEIAALGKLRTQSYTLFPGRNSNSNSGEDEASVALGVACLVREIHARLRVAPDIEVPIMQRAQADVQIGALGRQFVAALRTYCVVERDAHVKVRARIERQLRVIKPDATPEQVHDAVESGPGPIFSQALLSSNRYSRSRAAYREVQMRRRELNRIDRSLQDVFTLLQQMNVNTDTASDEEKADLTVRSLLVDDGHEDLDDVIEQKQKRQIAARRK</sequence>
<dbReference type="InParanoid" id="A0A165KMK1"/>
<dbReference type="AlphaFoldDB" id="A0A165KMK1"/>
<dbReference type="InterPro" id="IPR010989">
    <property type="entry name" value="SNARE"/>
</dbReference>
<dbReference type="GO" id="GO:0016192">
    <property type="term" value="P:vesicle-mediated transport"/>
    <property type="evidence" value="ECO:0007669"/>
    <property type="project" value="InterPro"/>
</dbReference>
<dbReference type="SUPFAM" id="SSF47661">
    <property type="entry name" value="t-snare proteins"/>
    <property type="match status" value="1"/>
</dbReference>
<dbReference type="Proteomes" id="UP000077266">
    <property type="component" value="Unassembled WGS sequence"/>
</dbReference>
<dbReference type="EMBL" id="KV425941">
    <property type="protein sequence ID" value="KZV96577.1"/>
    <property type="molecule type" value="Genomic_DNA"/>
</dbReference>
<dbReference type="GO" id="GO:0016020">
    <property type="term" value="C:membrane"/>
    <property type="evidence" value="ECO:0007669"/>
    <property type="project" value="InterPro"/>
</dbReference>
<evidence type="ECO:0000313" key="1">
    <source>
        <dbReference type="EMBL" id="KZV96577.1"/>
    </source>
</evidence>
<proteinExistence type="predicted"/>
<accession>A0A165KMK1</accession>